<accession>A0AAV2J6Q3</accession>
<proteinExistence type="predicted"/>
<dbReference type="EMBL" id="OZ035832">
    <property type="protein sequence ID" value="CAL1572186.1"/>
    <property type="molecule type" value="Genomic_DNA"/>
</dbReference>
<keyword evidence="2" id="KW-1185">Reference proteome</keyword>
<protein>
    <submittedName>
        <fullName evidence="1">Uncharacterized protein</fullName>
    </submittedName>
</protein>
<evidence type="ECO:0000313" key="2">
    <source>
        <dbReference type="Proteomes" id="UP001497482"/>
    </source>
</evidence>
<gene>
    <name evidence="1" type="ORF">KC01_LOCUS4229</name>
</gene>
<evidence type="ECO:0000313" key="1">
    <source>
        <dbReference type="EMBL" id="CAL1572186.1"/>
    </source>
</evidence>
<sequence>MDHDAGFLLADPTAAFIQTDHAEIGTRTDPSLAQTDPSLAQTDPSLAQTYPSLAQTGPSLTSPWKTLQSLRLLC</sequence>
<reference evidence="1 2" key="1">
    <citation type="submission" date="2024-04" db="EMBL/GenBank/DDBJ databases">
        <authorList>
            <person name="Waldvogel A.-M."/>
            <person name="Schoenle A."/>
        </authorList>
    </citation>
    <scope>NUCLEOTIDE SEQUENCE [LARGE SCALE GENOMIC DNA]</scope>
</reference>
<dbReference type="AlphaFoldDB" id="A0AAV2J6Q3"/>
<organism evidence="1 2">
    <name type="scientific">Knipowitschia caucasica</name>
    <name type="common">Caucasian dwarf goby</name>
    <name type="synonym">Pomatoschistus caucasicus</name>
    <dbReference type="NCBI Taxonomy" id="637954"/>
    <lineage>
        <taxon>Eukaryota</taxon>
        <taxon>Metazoa</taxon>
        <taxon>Chordata</taxon>
        <taxon>Craniata</taxon>
        <taxon>Vertebrata</taxon>
        <taxon>Euteleostomi</taxon>
        <taxon>Actinopterygii</taxon>
        <taxon>Neopterygii</taxon>
        <taxon>Teleostei</taxon>
        <taxon>Neoteleostei</taxon>
        <taxon>Acanthomorphata</taxon>
        <taxon>Gobiaria</taxon>
        <taxon>Gobiiformes</taxon>
        <taxon>Gobioidei</taxon>
        <taxon>Gobiidae</taxon>
        <taxon>Gobiinae</taxon>
        <taxon>Knipowitschia</taxon>
    </lineage>
</organism>
<dbReference type="Proteomes" id="UP001497482">
    <property type="component" value="Chromosome 10"/>
</dbReference>
<name>A0AAV2J6Q3_KNICA</name>